<comment type="caution">
    <text evidence="2">The sequence shown here is derived from an EMBL/GenBank/DDBJ whole genome shotgun (WGS) entry which is preliminary data.</text>
</comment>
<sequence length="95" mass="10222">MEATSAAAPEMSLAAASPLPRGRRRTEASPAALQMRPVTMCDPEQQITRFGSPISSIFLLPEATIPAMRSAGHLLADGYTHSRSGWPLILTDLKF</sequence>
<protein>
    <submittedName>
        <fullName evidence="2">Uncharacterized protein</fullName>
    </submittedName>
</protein>
<feature type="region of interest" description="Disordered" evidence="1">
    <location>
        <begin position="1"/>
        <end position="34"/>
    </location>
</feature>
<name>A0A6A6N9F5_HEVBR</name>
<organism evidence="2 3">
    <name type="scientific">Hevea brasiliensis</name>
    <name type="common">Para rubber tree</name>
    <name type="synonym">Siphonia brasiliensis</name>
    <dbReference type="NCBI Taxonomy" id="3981"/>
    <lineage>
        <taxon>Eukaryota</taxon>
        <taxon>Viridiplantae</taxon>
        <taxon>Streptophyta</taxon>
        <taxon>Embryophyta</taxon>
        <taxon>Tracheophyta</taxon>
        <taxon>Spermatophyta</taxon>
        <taxon>Magnoliopsida</taxon>
        <taxon>eudicotyledons</taxon>
        <taxon>Gunneridae</taxon>
        <taxon>Pentapetalae</taxon>
        <taxon>rosids</taxon>
        <taxon>fabids</taxon>
        <taxon>Malpighiales</taxon>
        <taxon>Euphorbiaceae</taxon>
        <taxon>Crotonoideae</taxon>
        <taxon>Micrandreae</taxon>
        <taxon>Hevea</taxon>
    </lineage>
</organism>
<proteinExistence type="predicted"/>
<dbReference type="EMBL" id="JAAGAX010000003">
    <property type="protein sequence ID" value="KAF2321216.1"/>
    <property type="molecule type" value="Genomic_DNA"/>
</dbReference>
<reference evidence="2 3" key="1">
    <citation type="journal article" date="2020" name="Mol. Plant">
        <title>The Chromosome-Based Rubber Tree Genome Provides New Insights into Spurge Genome Evolution and Rubber Biosynthesis.</title>
        <authorList>
            <person name="Liu J."/>
            <person name="Shi C."/>
            <person name="Shi C.C."/>
            <person name="Li W."/>
            <person name="Zhang Q.J."/>
            <person name="Zhang Y."/>
            <person name="Li K."/>
            <person name="Lu H.F."/>
            <person name="Shi C."/>
            <person name="Zhu S.T."/>
            <person name="Xiao Z.Y."/>
            <person name="Nan H."/>
            <person name="Yue Y."/>
            <person name="Zhu X.G."/>
            <person name="Wu Y."/>
            <person name="Hong X.N."/>
            <person name="Fan G.Y."/>
            <person name="Tong Y."/>
            <person name="Zhang D."/>
            <person name="Mao C.L."/>
            <person name="Liu Y.L."/>
            <person name="Hao S.J."/>
            <person name="Liu W.Q."/>
            <person name="Lv M.Q."/>
            <person name="Zhang H.B."/>
            <person name="Liu Y."/>
            <person name="Hu-Tang G.R."/>
            <person name="Wang J.P."/>
            <person name="Wang J.H."/>
            <person name="Sun Y.H."/>
            <person name="Ni S.B."/>
            <person name="Chen W.B."/>
            <person name="Zhang X.C."/>
            <person name="Jiao Y.N."/>
            <person name="Eichler E.E."/>
            <person name="Li G.H."/>
            <person name="Liu X."/>
            <person name="Gao L.Z."/>
        </authorList>
    </citation>
    <scope>NUCLEOTIDE SEQUENCE [LARGE SCALE GENOMIC DNA]</scope>
    <source>
        <strain evidence="3">cv. GT1</strain>
        <tissue evidence="2">Leaf</tissue>
    </source>
</reference>
<accession>A0A6A6N9F5</accession>
<evidence type="ECO:0000313" key="3">
    <source>
        <dbReference type="Proteomes" id="UP000467840"/>
    </source>
</evidence>
<evidence type="ECO:0000313" key="2">
    <source>
        <dbReference type="EMBL" id="KAF2321216.1"/>
    </source>
</evidence>
<feature type="compositionally biased region" description="Low complexity" evidence="1">
    <location>
        <begin position="1"/>
        <end position="20"/>
    </location>
</feature>
<dbReference type="AlphaFoldDB" id="A0A6A6N9F5"/>
<dbReference type="Proteomes" id="UP000467840">
    <property type="component" value="Chromosome 10"/>
</dbReference>
<gene>
    <name evidence="2" type="ORF">GH714_035659</name>
</gene>
<keyword evidence="3" id="KW-1185">Reference proteome</keyword>
<evidence type="ECO:0000256" key="1">
    <source>
        <dbReference type="SAM" id="MobiDB-lite"/>
    </source>
</evidence>